<name>A0A8S0PBT3_OLEEU</name>
<dbReference type="Gramene" id="OE9A042541T1">
    <property type="protein sequence ID" value="OE9A042541C1"/>
    <property type="gene ID" value="OE9A042541"/>
</dbReference>
<evidence type="ECO:0000313" key="2">
    <source>
        <dbReference type="EMBL" id="CAA2937402.1"/>
    </source>
</evidence>
<feature type="compositionally biased region" description="Polar residues" evidence="1">
    <location>
        <begin position="9"/>
        <end position="24"/>
    </location>
</feature>
<proteinExistence type="predicted"/>
<feature type="compositionally biased region" description="Basic and acidic residues" evidence="1">
    <location>
        <begin position="89"/>
        <end position="102"/>
    </location>
</feature>
<dbReference type="Proteomes" id="UP000594638">
    <property type="component" value="Unassembled WGS sequence"/>
</dbReference>
<accession>A0A8S0PBT3</accession>
<gene>
    <name evidence="2" type="ORF">OLEA9_A042541</name>
</gene>
<feature type="region of interest" description="Disordered" evidence="1">
    <location>
        <begin position="1"/>
        <end position="50"/>
    </location>
</feature>
<protein>
    <submittedName>
        <fullName evidence="2">Uncharacterized protein</fullName>
    </submittedName>
</protein>
<keyword evidence="3" id="KW-1185">Reference proteome</keyword>
<feature type="region of interest" description="Disordered" evidence="1">
    <location>
        <begin position="78"/>
        <end position="128"/>
    </location>
</feature>
<organism evidence="2 3">
    <name type="scientific">Olea europaea subsp. europaea</name>
    <dbReference type="NCBI Taxonomy" id="158383"/>
    <lineage>
        <taxon>Eukaryota</taxon>
        <taxon>Viridiplantae</taxon>
        <taxon>Streptophyta</taxon>
        <taxon>Embryophyta</taxon>
        <taxon>Tracheophyta</taxon>
        <taxon>Spermatophyta</taxon>
        <taxon>Magnoliopsida</taxon>
        <taxon>eudicotyledons</taxon>
        <taxon>Gunneridae</taxon>
        <taxon>Pentapetalae</taxon>
        <taxon>asterids</taxon>
        <taxon>lamiids</taxon>
        <taxon>Lamiales</taxon>
        <taxon>Oleaceae</taxon>
        <taxon>Oleeae</taxon>
        <taxon>Olea</taxon>
    </lineage>
</organism>
<reference evidence="2 3" key="1">
    <citation type="submission" date="2019-12" db="EMBL/GenBank/DDBJ databases">
        <authorList>
            <person name="Alioto T."/>
            <person name="Alioto T."/>
            <person name="Gomez Garrido J."/>
        </authorList>
    </citation>
    <scope>NUCLEOTIDE SEQUENCE [LARGE SCALE GENOMIC DNA]</scope>
</reference>
<comment type="caution">
    <text evidence="2">The sequence shown here is derived from an EMBL/GenBank/DDBJ whole genome shotgun (WGS) entry which is preliminary data.</text>
</comment>
<dbReference type="EMBL" id="CACTIH010000029">
    <property type="protein sequence ID" value="CAA2937402.1"/>
    <property type="molecule type" value="Genomic_DNA"/>
</dbReference>
<evidence type="ECO:0000256" key="1">
    <source>
        <dbReference type="SAM" id="MobiDB-lite"/>
    </source>
</evidence>
<dbReference type="AlphaFoldDB" id="A0A8S0PBT3"/>
<feature type="compositionally biased region" description="Polar residues" evidence="1">
    <location>
        <begin position="116"/>
        <end position="128"/>
    </location>
</feature>
<evidence type="ECO:0000313" key="3">
    <source>
        <dbReference type="Proteomes" id="UP000594638"/>
    </source>
</evidence>
<sequence>MWDKRLTAGSKSENSMKKATNSSDGRGKRKVEELHNVSPSKRHKSFGSGLKATTKKVEISDLDSSETKSAMQYMIDVEYTKPAQPDLSNGERRTGTTRERSVHSAGTSDDPRLPVSKTTTPLHWSSIE</sequence>